<protein>
    <recommendedName>
        <fullName evidence="3">ATP/GTP-binding protein</fullName>
    </recommendedName>
</protein>
<proteinExistence type="predicted"/>
<name>A0ABQ2YLS2_9ACTN</name>
<evidence type="ECO:0000313" key="2">
    <source>
        <dbReference type="Proteomes" id="UP000659223"/>
    </source>
</evidence>
<dbReference type="Proteomes" id="UP000659223">
    <property type="component" value="Unassembled WGS sequence"/>
</dbReference>
<evidence type="ECO:0000313" key="1">
    <source>
        <dbReference type="EMBL" id="GGX88561.1"/>
    </source>
</evidence>
<dbReference type="EMBL" id="BMUT01000007">
    <property type="protein sequence ID" value="GGX88561.1"/>
    <property type="molecule type" value="Genomic_DNA"/>
</dbReference>
<comment type="caution">
    <text evidence="1">The sequence shown here is derived from an EMBL/GenBank/DDBJ whole genome shotgun (WGS) entry which is preliminary data.</text>
</comment>
<organism evidence="1 2">
    <name type="scientific">Streptomyces hiroshimensis</name>
    <dbReference type="NCBI Taxonomy" id="66424"/>
    <lineage>
        <taxon>Bacteria</taxon>
        <taxon>Bacillati</taxon>
        <taxon>Actinomycetota</taxon>
        <taxon>Actinomycetes</taxon>
        <taxon>Kitasatosporales</taxon>
        <taxon>Streptomycetaceae</taxon>
        <taxon>Streptomyces</taxon>
    </lineage>
</organism>
<reference evidence="2" key="1">
    <citation type="journal article" date="2019" name="Int. J. Syst. Evol. Microbiol.">
        <title>The Global Catalogue of Microorganisms (GCM) 10K type strain sequencing project: providing services to taxonomists for standard genome sequencing and annotation.</title>
        <authorList>
            <consortium name="The Broad Institute Genomics Platform"/>
            <consortium name="The Broad Institute Genome Sequencing Center for Infectious Disease"/>
            <person name="Wu L."/>
            <person name="Ma J."/>
        </authorList>
    </citation>
    <scope>NUCLEOTIDE SEQUENCE [LARGE SCALE GENOMIC DNA]</scope>
    <source>
        <strain evidence="2">JCM 4586</strain>
    </source>
</reference>
<sequence length="367" mass="41004">MVGPSRVGKTSLIVSLITDAPRILARLPAALRTRDTWTEDAVMRRRNELEGAVRAGSFRKQALRGTDRASYYKLALESGIAGVAVHLTLLDFPGGWLSPGQDTKRPEDTWRDCREFMAQSTVLLVPVDSPVLMSARHAEQHRAIPELLKIAQVESVAEDWATERQYAQEEPALLLLVPMKCESYFADNGGSQDRAAELAEAVSKTYSRMCDIVRMNAPHARILYCPLDTLGCVELAGDPAWVPDDEGDGLQLSAEFRVRQPGEISVVGAEDILIAVCRVLAEARRTAEEALAEEATDAHRQVEEEAQIRRPFIERVRRWLDGTQAQLAENRRATGARARRAQRKLEHFERMVDELAARPFGSRVREL</sequence>
<evidence type="ECO:0008006" key="3">
    <source>
        <dbReference type="Google" id="ProtNLM"/>
    </source>
</evidence>
<gene>
    <name evidence="1" type="ORF">GCM10010324_37930</name>
</gene>
<accession>A0ABQ2YLS2</accession>
<keyword evidence="2" id="KW-1185">Reference proteome</keyword>